<sequence>MYASMKDEFDKNGFVVLENFLRPSECDEMVEAGIEFTKNLPSKEERVIFSTVDPEKMQLSKEYFINSNDKISYFFEEDAILPDGELKSDPKISLNKVGHALHLLHPLFRCYTYCDRVKNVCANLCLKEPAVVQSMFIYKNPRVGGEVTSHQDATYLQTSRVPPIGFWIALEDATTENGCLWIVPGSHKSGVHRLMIRNPDKESKDLLIYDRPPPIYGQSGFQPVPVSKGTCVLLHGNVVHKSHANKSEKGRPAYTFHVIEKFDNEYSPDNWLQEGENAPFCNIYKTPQLAESSSTD</sequence>
<accession>A0A9P0FSU5</accession>
<proteinExistence type="inferred from homology"/>
<dbReference type="GO" id="GO:0046872">
    <property type="term" value="F:metal ion binding"/>
    <property type="evidence" value="ECO:0007669"/>
    <property type="project" value="UniProtKB-KW"/>
</dbReference>
<evidence type="ECO:0000313" key="6">
    <source>
        <dbReference type="Proteomes" id="UP001154114"/>
    </source>
</evidence>
<protein>
    <recommendedName>
        <fullName evidence="7">Phytanoyl-CoA dioxygenase</fullName>
    </recommendedName>
</protein>
<evidence type="ECO:0000256" key="4">
    <source>
        <dbReference type="ARBA" id="ARBA00038356"/>
    </source>
</evidence>
<dbReference type="PANTHER" id="PTHR20883">
    <property type="entry name" value="PHYTANOYL-COA DIOXYGENASE DOMAIN CONTAINING 1"/>
    <property type="match status" value="1"/>
</dbReference>
<gene>
    <name evidence="5" type="ORF">CINC_LOCUS715</name>
</gene>
<evidence type="ECO:0000256" key="2">
    <source>
        <dbReference type="ARBA" id="ARBA00022723"/>
    </source>
</evidence>
<evidence type="ECO:0008006" key="7">
    <source>
        <dbReference type="Google" id="ProtNLM"/>
    </source>
</evidence>
<reference evidence="5" key="1">
    <citation type="submission" date="2021-12" db="EMBL/GenBank/DDBJ databases">
        <authorList>
            <person name="King R."/>
        </authorList>
    </citation>
    <scope>NUCLEOTIDE SEQUENCE</scope>
</reference>
<comment type="similarity">
    <text evidence="4">Belongs to the PhyH family. PHYHD1 subfamily.</text>
</comment>
<dbReference type="Gene3D" id="2.60.120.620">
    <property type="entry name" value="q2cbj1_9rhob like domain"/>
    <property type="match status" value="1"/>
</dbReference>
<dbReference type="EMBL" id="LR824004">
    <property type="protein sequence ID" value="CAH0578397.1"/>
    <property type="molecule type" value="Genomic_DNA"/>
</dbReference>
<evidence type="ECO:0000256" key="1">
    <source>
        <dbReference type="ARBA" id="ARBA00001962"/>
    </source>
</evidence>
<dbReference type="AlphaFoldDB" id="A0A9P0FSU5"/>
<comment type="cofactor">
    <cofactor evidence="1">
        <name>Fe cation</name>
        <dbReference type="ChEBI" id="CHEBI:24875"/>
    </cofactor>
</comment>
<dbReference type="Pfam" id="PF05721">
    <property type="entry name" value="PhyH"/>
    <property type="match status" value="1"/>
</dbReference>
<keyword evidence="2" id="KW-0479">Metal-binding</keyword>
<evidence type="ECO:0000256" key="3">
    <source>
        <dbReference type="ARBA" id="ARBA00023004"/>
    </source>
</evidence>
<dbReference type="PANTHER" id="PTHR20883:SF15">
    <property type="entry name" value="PHYTANOYL-COA DIOXYGENASE DOMAIN-CONTAINING PROTEIN 1"/>
    <property type="match status" value="1"/>
</dbReference>
<dbReference type="InterPro" id="IPR008775">
    <property type="entry name" value="Phytyl_CoA_dOase-like"/>
</dbReference>
<evidence type="ECO:0000313" key="5">
    <source>
        <dbReference type="EMBL" id="CAH0578397.1"/>
    </source>
</evidence>
<keyword evidence="3" id="KW-0408">Iron</keyword>
<keyword evidence="6" id="KW-1185">Reference proteome</keyword>
<name>A0A9P0FSU5_CHRIL</name>
<dbReference type="OrthoDB" id="445007at2759"/>
<dbReference type="Proteomes" id="UP001154114">
    <property type="component" value="Chromosome 1"/>
</dbReference>
<organism evidence="5 6">
    <name type="scientific">Chrysodeixis includens</name>
    <name type="common">Soybean looper</name>
    <name type="synonym">Pseudoplusia includens</name>
    <dbReference type="NCBI Taxonomy" id="689277"/>
    <lineage>
        <taxon>Eukaryota</taxon>
        <taxon>Metazoa</taxon>
        <taxon>Ecdysozoa</taxon>
        <taxon>Arthropoda</taxon>
        <taxon>Hexapoda</taxon>
        <taxon>Insecta</taxon>
        <taxon>Pterygota</taxon>
        <taxon>Neoptera</taxon>
        <taxon>Endopterygota</taxon>
        <taxon>Lepidoptera</taxon>
        <taxon>Glossata</taxon>
        <taxon>Ditrysia</taxon>
        <taxon>Noctuoidea</taxon>
        <taxon>Noctuidae</taxon>
        <taxon>Plusiinae</taxon>
        <taxon>Chrysodeixis</taxon>
    </lineage>
</organism>
<dbReference type="SUPFAM" id="SSF51197">
    <property type="entry name" value="Clavaminate synthase-like"/>
    <property type="match status" value="1"/>
</dbReference>